<dbReference type="GO" id="GO:0005506">
    <property type="term" value="F:iron ion binding"/>
    <property type="evidence" value="ECO:0007669"/>
    <property type="project" value="InterPro"/>
</dbReference>
<evidence type="ECO:0000313" key="16">
    <source>
        <dbReference type="Proteomes" id="UP000515819"/>
    </source>
</evidence>
<dbReference type="KEGG" id="wcp:H9Q76_05285"/>
<evidence type="ECO:0000256" key="1">
    <source>
        <dbReference type="ARBA" id="ARBA00000297"/>
    </source>
</evidence>
<keyword evidence="10 14" id="KW-0456">Lyase</keyword>
<proteinExistence type="inferred from homology"/>
<dbReference type="PIRSF" id="PIRSF006160">
    <property type="entry name" value="AI2"/>
    <property type="match status" value="1"/>
</dbReference>
<evidence type="ECO:0000256" key="14">
    <source>
        <dbReference type="HAMAP-Rule" id="MF_00091"/>
    </source>
</evidence>
<comment type="function">
    <text evidence="11 14">Involved in the synthesis of autoinducer 2 (AI-2) which is secreted by bacteria and is used to communicate both the cell density and the metabolic potential of the environment. The regulation of gene expression in response to changes in cell density is called quorum sensing. Catalyzes the transformation of S-ribosylhomocysteine (RHC) to homocysteine (HC) and 4,5-dihydroxy-2,3-pentadione (DPD).</text>
</comment>
<dbReference type="RefSeq" id="WP_021984254.1">
    <property type="nucleotide sequence ID" value="NZ_CP060632.1"/>
</dbReference>
<evidence type="ECO:0000256" key="8">
    <source>
        <dbReference type="ARBA" id="ARBA00022929"/>
    </source>
</evidence>
<comment type="subunit">
    <text evidence="3 14">Homodimer.</text>
</comment>
<dbReference type="Gene3D" id="3.30.1360.80">
    <property type="entry name" value="S-ribosylhomocysteinase (LuxS)"/>
    <property type="match status" value="1"/>
</dbReference>
<gene>
    <name evidence="14" type="primary">luxS</name>
    <name evidence="15" type="ORF">H9Q76_05285</name>
</gene>
<dbReference type="GO" id="GO:0009372">
    <property type="term" value="P:quorum sensing"/>
    <property type="evidence" value="ECO:0007669"/>
    <property type="project" value="UniProtKB-UniRule"/>
</dbReference>
<dbReference type="InterPro" id="IPR003815">
    <property type="entry name" value="S-ribosylhomocysteinase"/>
</dbReference>
<dbReference type="HAMAP" id="MF_00091">
    <property type="entry name" value="LuxS"/>
    <property type="match status" value="1"/>
</dbReference>
<dbReference type="PRINTS" id="PR01487">
    <property type="entry name" value="LUXSPROTEIN"/>
</dbReference>
<keyword evidence="7 14" id="KW-0479">Metal-binding</keyword>
<dbReference type="EMBL" id="CP060632">
    <property type="protein sequence ID" value="QNM00688.1"/>
    <property type="molecule type" value="Genomic_DNA"/>
</dbReference>
<feature type="binding site" evidence="14">
    <location>
        <position position="57"/>
    </location>
    <ligand>
        <name>Fe cation</name>
        <dbReference type="ChEBI" id="CHEBI:24875"/>
    </ligand>
</feature>
<evidence type="ECO:0000256" key="11">
    <source>
        <dbReference type="ARBA" id="ARBA00024654"/>
    </source>
</evidence>
<keyword evidence="6 14" id="KW-0673">Quorum sensing</keyword>
<reference evidence="15 16" key="1">
    <citation type="submission" date="2020-08" db="EMBL/GenBank/DDBJ databases">
        <authorList>
            <person name="Liu C."/>
            <person name="Sun Q."/>
        </authorList>
    </citation>
    <scope>NUCLEOTIDE SEQUENCE [LARGE SCALE GENOMIC DNA]</scope>
    <source>
        <strain evidence="15 16">NSJ-4</strain>
    </source>
</reference>
<dbReference type="InterPro" id="IPR011249">
    <property type="entry name" value="Metalloenz_LuxS/M16"/>
</dbReference>
<dbReference type="GO" id="GO:0043768">
    <property type="term" value="F:S-ribosylhomocysteine lyase activity"/>
    <property type="evidence" value="ECO:0007669"/>
    <property type="project" value="UniProtKB-UniRule"/>
</dbReference>
<evidence type="ECO:0000256" key="10">
    <source>
        <dbReference type="ARBA" id="ARBA00023239"/>
    </source>
</evidence>
<evidence type="ECO:0000256" key="7">
    <source>
        <dbReference type="ARBA" id="ARBA00022723"/>
    </source>
</evidence>
<protein>
    <recommendedName>
        <fullName evidence="5 14">S-ribosylhomocysteine lyase</fullName>
        <ecNumber evidence="4 14">4.4.1.21</ecNumber>
    </recommendedName>
    <alternativeName>
        <fullName evidence="12 14">AI-2 synthesis protein</fullName>
    </alternativeName>
    <alternativeName>
        <fullName evidence="13 14">Autoinducer-2 production protein LuxS</fullName>
    </alternativeName>
</protein>
<evidence type="ECO:0000256" key="9">
    <source>
        <dbReference type="ARBA" id="ARBA00023004"/>
    </source>
</evidence>
<accession>A0A7G9FQ56</accession>
<evidence type="ECO:0000256" key="13">
    <source>
        <dbReference type="ARBA" id="ARBA00031777"/>
    </source>
</evidence>
<keyword evidence="9 14" id="KW-0408">Iron</keyword>
<evidence type="ECO:0000256" key="5">
    <source>
        <dbReference type="ARBA" id="ARBA00015130"/>
    </source>
</evidence>
<name>A0A7G9FQ56_9FIRM</name>
<comment type="similarity">
    <text evidence="2 14">Belongs to the LuxS family.</text>
</comment>
<organism evidence="15 16">
    <name type="scientific">Wujia chipingensis</name>
    <dbReference type="NCBI Taxonomy" id="2763670"/>
    <lineage>
        <taxon>Bacteria</taxon>
        <taxon>Bacillati</taxon>
        <taxon>Bacillota</taxon>
        <taxon>Clostridia</taxon>
        <taxon>Lachnospirales</taxon>
        <taxon>Lachnospiraceae</taxon>
        <taxon>Wujia</taxon>
    </lineage>
</organism>
<evidence type="ECO:0000256" key="6">
    <source>
        <dbReference type="ARBA" id="ARBA00022654"/>
    </source>
</evidence>
<evidence type="ECO:0000313" key="15">
    <source>
        <dbReference type="EMBL" id="QNM00688.1"/>
    </source>
</evidence>
<dbReference type="InterPro" id="IPR037005">
    <property type="entry name" value="LuxS_sf"/>
</dbReference>
<keyword evidence="8 14" id="KW-0071">Autoinducer synthesis</keyword>
<dbReference type="AlphaFoldDB" id="A0A7G9FQ56"/>
<comment type="catalytic activity">
    <reaction evidence="1 14">
        <text>S-(5-deoxy-D-ribos-5-yl)-L-homocysteine = (S)-4,5-dihydroxypentane-2,3-dione + L-homocysteine</text>
        <dbReference type="Rhea" id="RHEA:17753"/>
        <dbReference type="ChEBI" id="CHEBI:29484"/>
        <dbReference type="ChEBI" id="CHEBI:58195"/>
        <dbReference type="ChEBI" id="CHEBI:58199"/>
        <dbReference type="EC" id="4.4.1.21"/>
    </reaction>
</comment>
<dbReference type="Pfam" id="PF02664">
    <property type="entry name" value="LuxS"/>
    <property type="match status" value="1"/>
</dbReference>
<dbReference type="Proteomes" id="UP000515819">
    <property type="component" value="Chromosome"/>
</dbReference>
<dbReference type="SUPFAM" id="SSF63411">
    <property type="entry name" value="LuxS/MPP-like metallohydrolase"/>
    <property type="match status" value="1"/>
</dbReference>
<dbReference type="PANTHER" id="PTHR35799:SF1">
    <property type="entry name" value="S-RIBOSYLHOMOCYSTEINE LYASE"/>
    <property type="match status" value="1"/>
</dbReference>
<evidence type="ECO:0000256" key="4">
    <source>
        <dbReference type="ARBA" id="ARBA00012240"/>
    </source>
</evidence>
<evidence type="ECO:0000256" key="2">
    <source>
        <dbReference type="ARBA" id="ARBA00007311"/>
    </source>
</evidence>
<dbReference type="EC" id="4.4.1.21" evidence="4 14"/>
<evidence type="ECO:0000256" key="12">
    <source>
        <dbReference type="ARBA" id="ARBA00030600"/>
    </source>
</evidence>
<sequence length="159" mass="18190">MEKIASFTVNHLNLLPGVYVSRKDNVGGNVITTFDLRMTRPNYEPVMNTAEVHTIEHLAATFLRNHKEYGEKIIYFGPMGCRTGFYLILAGEYESKDIVPLLKELYTFMSEFEGDVPGACARDCGNYLDMNLPMAKYLSKKYLTEVLENISEERLVYPE</sequence>
<comment type="cofactor">
    <cofactor evidence="14">
        <name>Fe cation</name>
        <dbReference type="ChEBI" id="CHEBI:24875"/>
    </cofactor>
    <text evidence="14">Binds 1 Fe cation per subunit.</text>
</comment>
<dbReference type="NCBIfam" id="NF002604">
    <property type="entry name" value="PRK02260.1-4"/>
    <property type="match status" value="1"/>
</dbReference>
<feature type="binding site" evidence="14">
    <location>
        <position position="124"/>
    </location>
    <ligand>
        <name>Fe cation</name>
        <dbReference type="ChEBI" id="CHEBI:24875"/>
    </ligand>
</feature>
<dbReference type="PANTHER" id="PTHR35799">
    <property type="entry name" value="S-RIBOSYLHOMOCYSTEINE LYASE"/>
    <property type="match status" value="1"/>
</dbReference>
<feature type="binding site" evidence="14">
    <location>
        <position position="53"/>
    </location>
    <ligand>
        <name>Fe cation</name>
        <dbReference type="ChEBI" id="CHEBI:24875"/>
    </ligand>
</feature>
<evidence type="ECO:0000256" key="3">
    <source>
        <dbReference type="ARBA" id="ARBA00011738"/>
    </source>
</evidence>
<keyword evidence="16" id="KW-1185">Reference proteome</keyword>